<name>A0A9P7V9N7_9ASCO</name>
<dbReference type="PROSITE" id="PS50245">
    <property type="entry name" value="CAP_GLY_2"/>
    <property type="match status" value="1"/>
</dbReference>
<dbReference type="SUPFAM" id="SSF74924">
    <property type="entry name" value="Cap-Gly domain"/>
    <property type="match status" value="1"/>
</dbReference>
<dbReference type="InterPro" id="IPR000938">
    <property type="entry name" value="CAP-Gly_domain"/>
</dbReference>
<evidence type="ECO:0000256" key="1">
    <source>
        <dbReference type="SAM" id="Coils"/>
    </source>
</evidence>
<dbReference type="Proteomes" id="UP000790833">
    <property type="component" value="Unassembled WGS sequence"/>
</dbReference>
<dbReference type="SMART" id="SM01052">
    <property type="entry name" value="CAP_GLY"/>
    <property type="match status" value="1"/>
</dbReference>
<dbReference type="Gene3D" id="2.30.30.190">
    <property type="entry name" value="CAP Gly-rich-like domain"/>
    <property type="match status" value="1"/>
</dbReference>
<keyword evidence="1" id="KW-0175">Coiled coil</keyword>
<dbReference type="InterPro" id="IPR036859">
    <property type="entry name" value="CAP-Gly_dom_sf"/>
</dbReference>
<dbReference type="PANTHER" id="PTHR18916">
    <property type="entry name" value="DYNACTIN 1-RELATED MICROTUBULE-BINDING"/>
    <property type="match status" value="1"/>
</dbReference>
<dbReference type="Pfam" id="PF01302">
    <property type="entry name" value="CAP_GLY"/>
    <property type="match status" value="1"/>
</dbReference>
<reference evidence="3" key="1">
    <citation type="submission" date="2021-03" db="EMBL/GenBank/DDBJ databases">
        <authorList>
            <person name="Palmer J.M."/>
        </authorList>
    </citation>
    <scope>NUCLEOTIDE SEQUENCE</scope>
    <source>
        <strain evidence="3">ARV_011</strain>
    </source>
</reference>
<feature type="coiled-coil region" evidence="1">
    <location>
        <begin position="777"/>
        <end position="818"/>
    </location>
</feature>
<accession>A0A9P7V9N7</accession>
<feature type="coiled-coil region" evidence="1">
    <location>
        <begin position="222"/>
        <end position="304"/>
    </location>
</feature>
<evidence type="ECO:0000259" key="2">
    <source>
        <dbReference type="PROSITE" id="PS50245"/>
    </source>
</evidence>
<feature type="domain" description="CAP-Gly" evidence="2">
    <location>
        <begin position="22"/>
        <end position="67"/>
    </location>
</feature>
<evidence type="ECO:0000313" key="4">
    <source>
        <dbReference type="Proteomes" id="UP000790833"/>
    </source>
</evidence>
<dbReference type="PROSITE" id="PS00845">
    <property type="entry name" value="CAP_GLY_1"/>
    <property type="match status" value="1"/>
</dbReference>
<sequence length="943" mass="109107">MDLKLGQKVSVRGDGGTLKYIGRTQFAPGTWYGVELDTKQGKNDGSVNGVKYFDCEKKNGLYGVFVRILLLDNGNGKADNLIGADISNNVKQLQSKLLLATQEVDKYKKLIENYVSLHKQAVEKSTILESSLESAVVDKEYLEDSNLQMTAQLKELSMKYDELETDYQILKEESEINKQIETEIRHELEHNDHSEEVKLLISRNKQLEVALINLQKLSKESQSALRDEIQRLNNRIADSEKKLGSTKDIELKLVEAESNIELLRKQLDSTLELEKIIELLNSKNEELQNELERLSNDVIELTELHDLDRALEENQKVVEHELRSTITDLKELISLDKQKLAALTKQNKYLESKLAEALSISKYTTQPNNDNSSTVLAADFEELKINFKTEKRISFKNLLEKDLLSGELDFKSWREGLGSTTNNSKVYCKLKYLECIVSPIINHAFSVPQGEIFYEKSTPIINHTNLVLINALLLFVEKLWDYNYNSSKVEGLLLILDKLEVSLNEVKLKFLDSNVEGLNFMFVDEFIRGINDLFSVETDNVSLEAFGRAHYYFTINVIKGFTSDFILLTGYMNQTLQTYFEGGRSRGDLDLSLKKDMDHIRQEVSKLDSMLKKRIQRLDELDEGLDVRIVPNAYSFVDILDLVRNPSKILLRIVKHIETEENSFKNAADLEYETLDQIFEITEGLMKKLRKQVEALQNMLDCEPTFEQLKVQPWRRIERKEALESNSPETRTEHLETIRILNEKAIERENKITDLLVNINLLESTLTMSNNKNAEIIQLLRKELTSLRIQHEELTKKYTELEIESTSLREQVEQVTELNSLLSNDNIIVPNFEKLEPEKQYDKVMTLAQENQVLKKLLAQHKHRDKPFQNVQLPHLRSKIQPTKESKVELIRANTFYQNATRFRDNIIPKVTPIKVNYLRRVINLHKYLVSTMNDDVHRYQPC</sequence>
<dbReference type="AlphaFoldDB" id="A0A9P7V9N7"/>
<dbReference type="OrthoDB" id="2130750at2759"/>
<dbReference type="EMBL" id="JAHMUF010000009">
    <property type="protein sequence ID" value="KAG7193852.1"/>
    <property type="molecule type" value="Genomic_DNA"/>
</dbReference>
<dbReference type="RefSeq" id="XP_043049399.1">
    <property type="nucleotide sequence ID" value="XM_043195694.1"/>
</dbReference>
<comment type="caution">
    <text evidence="3">The sequence shown here is derived from an EMBL/GenBank/DDBJ whole genome shotgun (WGS) entry which is preliminary data.</text>
</comment>
<organism evidence="3 4">
    <name type="scientific">Scheffersomyces spartinae</name>
    <dbReference type="NCBI Taxonomy" id="45513"/>
    <lineage>
        <taxon>Eukaryota</taxon>
        <taxon>Fungi</taxon>
        <taxon>Dikarya</taxon>
        <taxon>Ascomycota</taxon>
        <taxon>Saccharomycotina</taxon>
        <taxon>Pichiomycetes</taxon>
        <taxon>Debaryomycetaceae</taxon>
        <taxon>Scheffersomyces</taxon>
    </lineage>
</organism>
<dbReference type="GeneID" id="66118424"/>
<evidence type="ECO:0000313" key="3">
    <source>
        <dbReference type="EMBL" id="KAG7193852.1"/>
    </source>
</evidence>
<feature type="coiled-coil region" evidence="1">
    <location>
        <begin position="146"/>
        <end position="173"/>
    </location>
</feature>
<protein>
    <recommendedName>
        <fullName evidence="2">CAP-Gly domain-containing protein</fullName>
    </recommendedName>
</protein>
<gene>
    <name evidence="3" type="ORF">KQ657_005050</name>
</gene>
<proteinExistence type="predicted"/>
<keyword evidence="4" id="KW-1185">Reference proteome</keyword>